<accession>A0A225NQU0</accession>
<evidence type="ECO:0000313" key="2">
    <source>
        <dbReference type="EMBL" id="OWU73567.1"/>
    </source>
</evidence>
<dbReference type="InterPro" id="IPR012696">
    <property type="entry name" value="PhnM"/>
</dbReference>
<dbReference type="Gene3D" id="2.30.40.10">
    <property type="entry name" value="Urease, subunit C, domain 1"/>
    <property type="match status" value="2"/>
</dbReference>
<dbReference type="PANTHER" id="PTHR43135">
    <property type="entry name" value="ALPHA-D-RIBOSE 1-METHYLPHOSPHONATE 5-TRIPHOSPHATE DIPHOSPHATASE"/>
    <property type="match status" value="1"/>
</dbReference>
<name>A0A225NQU0_9RHOB</name>
<dbReference type="NCBIfam" id="NF011990">
    <property type="entry name" value="PRK15446.2-6"/>
    <property type="match status" value="1"/>
</dbReference>
<dbReference type="Gene3D" id="3.20.20.140">
    <property type="entry name" value="Metal-dependent hydrolases"/>
    <property type="match status" value="2"/>
</dbReference>
<comment type="caution">
    <text evidence="2">The sequence shown here is derived from an EMBL/GenBank/DDBJ whole genome shotgun (WGS) entry which is preliminary data.</text>
</comment>
<dbReference type="InterPro" id="IPR051781">
    <property type="entry name" value="Metallo-dep_Hydrolase"/>
</dbReference>
<dbReference type="SUPFAM" id="SSF51338">
    <property type="entry name" value="Composite domain of metallo-dependent hydrolases"/>
    <property type="match status" value="1"/>
</dbReference>
<dbReference type="GO" id="GO:0016810">
    <property type="term" value="F:hydrolase activity, acting on carbon-nitrogen (but not peptide) bonds"/>
    <property type="evidence" value="ECO:0007669"/>
    <property type="project" value="InterPro"/>
</dbReference>
<evidence type="ECO:0000313" key="3">
    <source>
        <dbReference type="Proteomes" id="UP000215377"/>
    </source>
</evidence>
<dbReference type="Pfam" id="PF07969">
    <property type="entry name" value="Amidohydro_3"/>
    <property type="match status" value="1"/>
</dbReference>
<keyword evidence="3" id="KW-1185">Reference proteome</keyword>
<dbReference type="InterPro" id="IPR013108">
    <property type="entry name" value="Amidohydro_3"/>
</dbReference>
<dbReference type="GO" id="GO:0019700">
    <property type="term" value="P:organic phosphonate catabolic process"/>
    <property type="evidence" value="ECO:0007669"/>
    <property type="project" value="InterPro"/>
</dbReference>
<dbReference type="RefSeq" id="WP_088650290.1">
    <property type="nucleotide sequence ID" value="NZ_AQQR01000004.1"/>
</dbReference>
<reference evidence="2 3" key="1">
    <citation type="submission" date="2013-04" db="EMBL/GenBank/DDBJ databases">
        <title>Oceanicola sp. 22II1-22F33 Genome Sequencing.</title>
        <authorList>
            <person name="Lai Q."/>
            <person name="Li G."/>
            <person name="Shao Z."/>
        </authorList>
    </citation>
    <scope>NUCLEOTIDE SEQUENCE [LARGE SCALE GENOMIC DNA]</scope>
    <source>
        <strain evidence="2 3">22II1-22F33</strain>
    </source>
</reference>
<dbReference type="NCBIfam" id="TIGR02318">
    <property type="entry name" value="phosphono_phnM"/>
    <property type="match status" value="1"/>
</dbReference>
<dbReference type="SUPFAM" id="SSF51556">
    <property type="entry name" value="Metallo-dependent hydrolases"/>
    <property type="match status" value="1"/>
</dbReference>
<gene>
    <name evidence="2" type="ORF">ATO3_12995</name>
</gene>
<dbReference type="Proteomes" id="UP000215377">
    <property type="component" value="Unassembled WGS sequence"/>
</dbReference>
<sequence length="384" mass="41151">MFDATDAPEYRLTDARIVTADAVIHGSVIVADGRIARIGAPDEPGIGLGGDYLIPGLVDLHTDHVETHVFPRNGVTWAPEPALAAHDGVVVAGGVTTVFDSLCVGAAMHNAARRELLLPLIEALEAARAEGRFRAEHLLHLRCEVCDPATVELVDRVIGSPSVRLVSVMDHAPGDRQVLDVESWVQETARDMKVPMDEARALTEELIARSKRVSPEVRAHVMAAARARGIPVMSHDDRSEAHVEEAQAQGVTVSEFPVTREAAMKARELGQAVVMGAPNFVRGGSQSGNISVRELLEHGLVDALASDYVPGSLLTAAFAIAEDDGLGIGLPEAVAMVSRRPAEIAGLEDRGTIAREMRADLVRVRRSAGHNHVGAVWREGRRVF</sequence>
<dbReference type="AlphaFoldDB" id="A0A225NQU0"/>
<protein>
    <recommendedName>
        <fullName evidence="1">Amidohydrolase 3 domain-containing protein</fullName>
    </recommendedName>
</protein>
<dbReference type="PIRSF" id="PIRSF038971">
    <property type="entry name" value="PhnM"/>
    <property type="match status" value="1"/>
</dbReference>
<dbReference type="NCBIfam" id="NF011987">
    <property type="entry name" value="PRK15446.2-3"/>
    <property type="match status" value="1"/>
</dbReference>
<dbReference type="InterPro" id="IPR032466">
    <property type="entry name" value="Metal_Hydrolase"/>
</dbReference>
<dbReference type="NCBIfam" id="NF011984">
    <property type="entry name" value="PRK15446.1-5"/>
    <property type="match status" value="1"/>
</dbReference>
<dbReference type="InterPro" id="IPR011059">
    <property type="entry name" value="Metal-dep_hydrolase_composite"/>
</dbReference>
<feature type="domain" description="Amidohydrolase 3" evidence="1">
    <location>
        <begin position="214"/>
        <end position="382"/>
    </location>
</feature>
<proteinExistence type="predicted"/>
<dbReference type="OrthoDB" id="9785413at2"/>
<dbReference type="PANTHER" id="PTHR43135:SF3">
    <property type="entry name" value="ALPHA-D-RIBOSE 1-METHYLPHOSPHONATE 5-TRIPHOSPHATE DIPHOSPHATASE"/>
    <property type="match status" value="1"/>
</dbReference>
<dbReference type="EMBL" id="AQQR01000004">
    <property type="protein sequence ID" value="OWU73567.1"/>
    <property type="molecule type" value="Genomic_DNA"/>
</dbReference>
<evidence type="ECO:0000259" key="1">
    <source>
        <dbReference type="Pfam" id="PF07969"/>
    </source>
</evidence>
<organism evidence="2 3">
    <name type="scientific">Marinibacterium profundimaris</name>
    <dbReference type="NCBI Taxonomy" id="1679460"/>
    <lineage>
        <taxon>Bacteria</taxon>
        <taxon>Pseudomonadati</taxon>
        <taxon>Pseudomonadota</taxon>
        <taxon>Alphaproteobacteria</taxon>
        <taxon>Rhodobacterales</taxon>
        <taxon>Paracoccaceae</taxon>
        <taxon>Marinibacterium</taxon>
    </lineage>
</organism>